<dbReference type="STRING" id="284592.Q6BSL2"/>
<dbReference type="SMART" id="SM00471">
    <property type="entry name" value="HDc"/>
    <property type="match status" value="1"/>
</dbReference>
<evidence type="ECO:0000313" key="6">
    <source>
        <dbReference type="Proteomes" id="UP000000599"/>
    </source>
</evidence>
<evidence type="ECO:0000256" key="1">
    <source>
        <dbReference type="ARBA" id="ARBA00022723"/>
    </source>
</evidence>
<keyword evidence="2 3" id="KW-0378">Hydrolase</keyword>
<dbReference type="EMBL" id="CR382136">
    <property type="protein sequence ID" value="CAG86954.2"/>
    <property type="molecule type" value="Genomic_DNA"/>
</dbReference>
<keyword evidence="1 3" id="KW-0479">Metal-binding</keyword>
<keyword evidence="6" id="KW-1185">Reference proteome</keyword>
<evidence type="ECO:0000256" key="3">
    <source>
        <dbReference type="RuleBase" id="RU363067"/>
    </source>
</evidence>
<sequence length="611" mass="69049">MSEVISLNYMGDSVKRINSGSSKKFTSFRTLISYLFKKGNNEHDTNHATIIVIARSITRERCKLDRLGMKEKTLLLKYYFNHLNVVVVDGGALENELVVEQINEAIERIDKLIHDRISRVETWTGTGKASVNDFFDQETAADNDLMFSIDDIVATMSFVLTYNTNTTPGTLASVIELNKLIMEEIDFLSLLSNNSKRHLSKLCHLLGHWSFPAHELTNDDLVYCVYLVLAYAINEVKKSTDLELQPDVLFPSSNELLGLVFMVRDTYKNGNPFHNFRHAVDVLQACFHYVIRLRCLPYFKQFRTDPKADEWLVLSGDIALDTVVELIPVDDNNTVSETLHKSSPSSTSVSTSIQAKSALVDGSIISMQKETTVESSAHMNSIQTLALLIAALGHDVGHPGVTNAFMIKHSAPMSLIYNERSVLESYHSAVFINKILAINWPGILSVNIDRKTKISLKNLIISCILATDMAEHFEYIDKLAHFKADRYMLEVNRVNLISSLLIKCADISNVTRPLRVSSQWASVLGREFCEVSTLEKKLAHNQLTPELDIHYDKVPSALPDILQANPDIHKGQIFFINTFAENLFNNIAELLPELRYTCDIVQENKEFWLSR</sequence>
<dbReference type="EC" id="3.1.4.-" evidence="3"/>
<dbReference type="GO" id="GO:0004114">
    <property type="term" value="F:3',5'-cyclic-nucleotide phosphodiesterase activity"/>
    <property type="evidence" value="ECO:0007669"/>
    <property type="project" value="InterPro"/>
</dbReference>
<dbReference type="InParanoid" id="Q6BSL2"/>
<dbReference type="Gene3D" id="1.10.1300.10">
    <property type="entry name" value="3'5'-cyclic nucleotide phosphodiesterase, catalytic domain"/>
    <property type="match status" value="1"/>
</dbReference>
<feature type="domain" description="PDEase" evidence="4">
    <location>
        <begin position="183"/>
        <end position="611"/>
    </location>
</feature>
<dbReference type="eggNOG" id="KOG3689">
    <property type="taxonomic scope" value="Eukaryota"/>
</dbReference>
<dbReference type="GeneID" id="2901041"/>
<protein>
    <recommendedName>
        <fullName evidence="3">Phosphodiesterase</fullName>
        <ecNumber evidence="3">3.1.4.-</ecNumber>
    </recommendedName>
</protein>
<organism evidence="5 6">
    <name type="scientific">Debaryomyces hansenii (strain ATCC 36239 / CBS 767 / BCRC 21394 / JCM 1990 / NBRC 0083 / IGC 2968)</name>
    <name type="common">Yeast</name>
    <name type="synonym">Torulaspora hansenii</name>
    <dbReference type="NCBI Taxonomy" id="284592"/>
    <lineage>
        <taxon>Eukaryota</taxon>
        <taxon>Fungi</taxon>
        <taxon>Dikarya</taxon>
        <taxon>Ascomycota</taxon>
        <taxon>Saccharomycotina</taxon>
        <taxon>Pichiomycetes</taxon>
        <taxon>Debaryomycetaceae</taxon>
        <taxon>Debaryomyces</taxon>
    </lineage>
</organism>
<dbReference type="PROSITE" id="PS00126">
    <property type="entry name" value="PDEASE_I_1"/>
    <property type="match status" value="1"/>
</dbReference>
<dbReference type="AlphaFoldDB" id="Q6BSL2"/>
<comment type="similarity">
    <text evidence="3">Belongs to the cyclic nucleotide phosphodiesterase family.</text>
</comment>
<dbReference type="HOGENOM" id="CLU_028903_0_0_1"/>
<gene>
    <name evidence="5" type="ordered locus">DEHA2D08008g</name>
</gene>
<dbReference type="FunCoup" id="Q6BSL2">
    <property type="interactions" value="124"/>
</dbReference>
<proteinExistence type="inferred from homology"/>
<dbReference type="Pfam" id="PF00233">
    <property type="entry name" value="PDEase_I"/>
    <property type="match status" value="1"/>
</dbReference>
<dbReference type="InterPro" id="IPR023174">
    <property type="entry name" value="PDEase_CS"/>
</dbReference>
<reference evidence="5 6" key="1">
    <citation type="journal article" date="2004" name="Nature">
        <title>Genome evolution in yeasts.</title>
        <authorList>
            <consortium name="Genolevures"/>
            <person name="Dujon B."/>
            <person name="Sherman D."/>
            <person name="Fischer G."/>
            <person name="Durrens P."/>
            <person name="Casaregola S."/>
            <person name="Lafontaine I."/>
            <person name="de Montigny J."/>
            <person name="Marck C."/>
            <person name="Neuveglise C."/>
            <person name="Talla E."/>
            <person name="Goffard N."/>
            <person name="Frangeul L."/>
            <person name="Aigle M."/>
            <person name="Anthouard V."/>
            <person name="Babour A."/>
            <person name="Barbe V."/>
            <person name="Barnay S."/>
            <person name="Blanchin S."/>
            <person name="Beckerich J.M."/>
            <person name="Beyne E."/>
            <person name="Bleykasten C."/>
            <person name="Boisrame A."/>
            <person name="Boyer J."/>
            <person name="Cattolico L."/>
            <person name="Confanioleri F."/>
            <person name="de Daruvar A."/>
            <person name="Despons L."/>
            <person name="Fabre E."/>
            <person name="Fairhead C."/>
            <person name="Ferry-Dumazet H."/>
            <person name="Groppi A."/>
            <person name="Hantraye F."/>
            <person name="Hennequin C."/>
            <person name="Jauniaux N."/>
            <person name="Joyet P."/>
            <person name="Kachouri R."/>
            <person name="Kerrest A."/>
            <person name="Koszul R."/>
            <person name="Lemaire M."/>
            <person name="Lesur I."/>
            <person name="Ma L."/>
            <person name="Muller H."/>
            <person name="Nicaud J.M."/>
            <person name="Nikolski M."/>
            <person name="Oztas S."/>
            <person name="Ozier-Kalogeropoulos O."/>
            <person name="Pellenz S."/>
            <person name="Potier S."/>
            <person name="Richard G.F."/>
            <person name="Straub M.L."/>
            <person name="Suleau A."/>
            <person name="Swennene D."/>
            <person name="Tekaia F."/>
            <person name="Wesolowski-Louvel M."/>
            <person name="Westhof E."/>
            <person name="Wirth B."/>
            <person name="Zeniou-Meyer M."/>
            <person name="Zivanovic I."/>
            <person name="Bolotin-Fukuhara M."/>
            <person name="Thierry A."/>
            <person name="Bouchier C."/>
            <person name="Caudron B."/>
            <person name="Scarpelli C."/>
            <person name="Gaillardin C."/>
            <person name="Weissenbach J."/>
            <person name="Wincker P."/>
            <person name="Souciet J.L."/>
        </authorList>
    </citation>
    <scope>NUCLEOTIDE SEQUENCE [LARGE SCALE GENOMIC DNA]</scope>
    <source>
        <strain evidence="6">ATCC 36239 / CBS 767 / BCRC 21394 / JCM 1990 / NBRC 0083 / IGC 2968</strain>
    </source>
</reference>
<comment type="cofactor">
    <cofactor evidence="3">
        <name>a divalent metal cation</name>
        <dbReference type="ChEBI" id="CHEBI:60240"/>
    </cofactor>
    <text evidence="3">Binds 2 divalent metal cations per subunit. Site 1 may preferentially bind zinc ions, while site 2 has a preference for magnesium and/or manganese ions.</text>
</comment>
<dbReference type="PANTHER" id="PTHR11347">
    <property type="entry name" value="CYCLIC NUCLEOTIDE PHOSPHODIESTERASE"/>
    <property type="match status" value="1"/>
</dbReference>
<dbReference type="PROSITE" id="PS51845">
    <property type="entry name" value="PDEASE_I_2"/>
    <property type="match status" value="1"/>
</dbReference>
<dbReference type="GO" id="GO:0007165">
    <property type="term" value="P:signal transduction"/>
    <property type="evidence" value="ECO:0007669"/>
    <property type="project" value="InterPro"/>
</dbReference>
<dbReference type="CDD" id="cd00077">
    <property type="entry name" value="HDc"/>
    <property type="match status" value="1"/>
</dbReference>
<evidence type="ECO:0000313" key="5">
    <source>
        <dbReference type="EMBL" id="CAG86954.2"/>
    </source>
</evidence>
<dbReference type="OMA" id="KFHNFRH"/>
<dbReference type="RefSeq" id="XP_458808.2">
    <property type="nucleotide sequence ID" value="XM_458808.1"/>
</dbReference>
<dbReference type="Proteomes" id="UP000000599">
    <property type="component" value="Chromosome D"/>
</dbReference>
<dbReference type="InterPro" id="IPR036971">
    <property type="entry name" value="PDEase_catalytic_dom_sf"/>
</dbReference>
<dbReference type="OrthoDB" id="546632at2759"/>
<name>Q6BSL2_DEBHA</name>
<dbReference type="GO" id="GO:0046872">
    <property type="term" value="F:metal ion binding"/>
    <property type="evidence" value="ECO:0007669"/>
    <property type="project" value="UniProtKB-KW"/>
</dbReference>
<evidence type="ECO:0000259" key="4">
    <source>
        <dbReference type="PROSITE" id="PS51845"/>
    </source>
</evidence>
<dbReference type="InterPro" id="IPR002073">
    <property type="entry name" value="PDEase_catalytic_dom"/>
</dbReference>
<dbReference type="SUPFAM" id="SSF109604">
    <property type="entry name" value="HD-domain/PDEase-like"/>
    <property type="match status" value="1"/>
</dbReference>
<evidence type="ECO:0000256" key="2">
    <source>
        <dbReference type="ARBA" id="ARBA00022801"/>
    </source>
</evidence>
<dbReference type="KEGG" id="dha:DEHA2D08008g"/>
<accession>Q6BSL2</accession>
<dbReference type="InterPro" id="IPR003607">
    <property type="entry name" value="HD/PDEase_dom"/>
</dbReference>